<feature type="region of interest" description="Disordered" evidence="1">
    <location>
        <begin position="220"/>
        <end position="305"/>
    </location>
</feature>
<evidence type="ECO:0000313" key="3">
    <source>
        <dbReference type="Proteomes" id="UP001218188"/>
    </source>
</evidence>
<dbReference type="EMBL" id="JARJCM010000169">
    <property type="protein sequence ID" value="KAJ7024453.1"/>
    <property type="molecule type" value="Genomic_DNA"/>
</dbReference>
<organism evidence="2 3">
    <name type="scientific">Mycena alexandri</name>
    <dbReference type="NCBI Taxonomy" id="1745969"/>
    <lineage>
        <taxon>Eukaryota</taxon>
        <taxon>Fungi</taxon>
        <taxon>Dikarya</taxon>
        <taxon>Basidiomycota</taxon>
        <taxon>Agaricomycotina</taxon>
        <taxon>Agaricomycetes</taxon>
        <taxon>Agaricomycetidae</taxon>
        <taxon>Agaricales</taxon>
        <taxon>Marasmiineae</taxon>
        <taxon>Mycenaceae</taxon>
        <taxon>Mycena</taxon>
    </lineage>
</organism>
<feature type="region of interest" description="Disordered" evidence="1">
    <location>
        <begin position="87"/>
        <end position="108"/>
    </location>
</feature>
<accession>A0AAD6SCH6</accession>
<evidence type="ECO:0000313" key="2">
    <source>
        <dbReference type="EMBL" id="KAJ7024453.1"/>
    </source>
</evidence>
<evidence type="ECO:0000256" key="1">
    <source>
        <dbReference type="SAM" id="MobiDB-lite"/>
    </source>
</evidence>
<proteinExistence type="predicted"/>
<dbReference type="AlphaFoldDB" id="A0AAD6SCH6"/>
<protein>
    <submittedName>
        <fullName evidence="2">Uncharacterized protein</fullName>
    </submittedName>
</protein>
<reference evidence="2" key="1">
    <citation type="submission" date="2023-03" db="EMBL/GenBank/DDBJ databases">
        <title>Massive genome expansion in bonnet fungi (Mycena s.s.) driven by repeated elements and novel gene families across ecological guilds.</title>
        <authorList>
            <consortium name="Lawrence Berkeley National Laboratory"/>
            <person name="Harder C.B."/>
            <person name="Miyauchi S."/>
            <person name="Viragh M."/>
            <person name="Kuo A."/>
            <person name="Thoen E."/>
            <person name="Andreopoulos B."/>
            <person name="Lu D."/>
            <person name="Skrede I."/>
            <person name="Drula E."/>
            <person name="Henrissat B."/>
            <person name="Morin E."/>
            <person name="Kohler A."/>
            <person name="Barry K."/>
            <person name="LaButti K."/>
            <person name="Morin E."/>
            <person name="Salamov A."/>
            <person name="Lipzen A."/>
            <person name="Mereny Z."/>
            <person name="Hegedus B."/>
            <person name="Baldrian P."/>
            <person name="Stursova M."/>
            <person name="Weitz H."/>
            <person name="Taylor A."/>
            <person name="Grigoriev I.V."/>
            <person name="Nagy L.G."/>
            <person name="Martin F."/>
            <person name="Kauserud H."/>
        </authorList>
    </citation>
    <scope>NUCLEOTIDE SEQUENCE</scope>
    <source>
        <strain evidence="2">CBHHK200</strain>
    </source>
</reference>
<gene>
    <name evidence="2" type="ORF">C8F04DRAFT_1131376</name>
</gene>
<feature type="compositionally biased region" description="Pro residues" evidence="1">
    <location>
        <begin position="236"/>
        <end position="245"/>
    </location>
</feature>
<sequence>MAGNRKLNAQFTLNDPRQTPLPTHPFAPVTPASAVAARIFNDPQSWTRGKEDYLVVDMLEQFPAVPTSSGPDSADFTQLTSRFKLAPRASPESDLEPNWEGTKEQVKGNSEVKGTVPSITFNVGLDLMKDGLAGTAAADLQHLSIGWAHRNLFRAFPSPLPSPLPTASPDRASATLTRSAAFIGKRNEANSATWSILEYYGVALPETPATADARVLVRPPVRSSSRADKIPTPLSGRPPLPPVPGVPATTPLRVKSKATGTRVKARPDRAALLPTIPAPPMSRAPSPFAEQGSSALTPALAPAPRKRATSAVRPLPMIPKKQEQPSVPVLAPPTERTRARARMMATRVRSLPRTPAHSDAQAQAVGYPRLHTIPQPTPSASASRKIQVAPPF</sequence>
<name>A0AAD6SCH6_9AGAR</name>
<feature type="compositionally biased region" description="Polar residues" evidence="1">
    <location>
        <begin position="7"/>
        <end position="21"/>
    </location>
</feature>
<feature type="region of interest" description="Disordered" evidence="1">
    <location>
        <begin position="370"/>
        <end position="392"/>
    </location>
</feature>
<dbReference type="Proteomes" id="UP001218188">
    <property type="component" value="Unassembled WGS sequence"/>
</dbReference>
<feature type="region of interest" description="Disordered" evidence="1">
    <location>
        <begin position="1"/>
        <end position="28"/>
    </location>
</feature>
<comment type="caution">
    <text evidence="2">The sequence shown here is derived from an EMBL/GenBank/DDBJ whole genome shotgun (WGS) entry which is preliminary data.</text>
</comment>
<keyword evidence="3" id="KW-1185">Reference proteome</keyword>